<evidence type="ECO:0000256" key="2">
    <source>
        <dbReference type="ARBA" id="ARBA00018577"/>
    </source>
</evidence>
<comment type="subcellular location">
    <subcellularLocation>
        <location evidence="3">Peroxisome membrane</location>
    </subcellularLocation>
</comment>
<dbReference type="InterPro" id="IPR013919">
    <property type="entry name" value="Pex16"/>
</dbReference>
<name>A0ABM4TQ83_DROSZ</name>
<protein>
    <recommendedName>
        <fullName evidence="2 3">Peroxisomal membrane protein PEX16</fullName>
    </recommendedName>
</protein>
<keyword evidence="4" id="KW-1185">Reference proteome</keyword>
<accession>A0ABM4TQ83</accession>
<reference evidence="5 6" key="1">
    <citation type="submission" date="2025-05" db="UniProtKB">
        <authorList>
            <consortium name="RefSeq"/>
        </authorList>
    </citation>
    <scope>IDENTIFICATION</scope>
</reference>
<evidence type="ECO:0000313" key="4">
    <source>
        <dbReference type="Proteomes" id="UP001652628"/>
    </source>
</evidence>
<evidence type="ECO:0000313" key="6">
    <source>
        <dbReference type="RefSeq" id="XP_070852129.1"/>
    </source>
</evidence>
<dbReference type="Pfam" id="PF08610">
    <property type="entry name" value="Pex16"/>
    <property type="match status" value="2"/>
</dbReference>
<dbReference type="PANTHER" id="PTHR13299">
    <property type="entry name" value="PEROXISOMAL MEMBRANE PROTEIN PEX16"/>
    <property type="match status" value="1"/>
</dbReference>
<dbReference type="GeneID" id="108012844"/>
<gene>
    <name evidence="5 6" type="primary">LOC108012844</name>
</gene>
<evidence type="ECO:0000313" key="5">
    <source>
        <dbReference type="RefSeq" id="XP_070852128.1"/>
    </source>
</evidence>
<keyword evidence="3" id="KW-0962">Peroxisome biogenesis</keyword>
<organism evidence="4 6">
    <name type="scientific">Drosophila suzukii</name>
    <name type="common">Spotted-wing drosophila fruit fly</name>
    <dbReference type="NCBI Taxonomy" id="28584"/>
    <lineage>
        <taxon>Eukaryota</taxon>
        <taxon>Metazoa</taxon>
        <taxon>Ecdysozoa</taxon>
        <taxon>Arthropoda</taxon>
        <taxon>Hexapoda</taxon>
        <taxon>Insecta</taxon>
        <taxon>Pterygota</taxon>
        <taxon>Neoptera</taxon>
        <taxon>Endopterygota</taxon>
        <taxon>Diptera</taxon>
        <taxon>Brachycera</taxon>
        <taxon>Muscomorpha</taxon>
        <taxon>Ephydroidea</taxon>
        <taxon>Drosophilidae</taxon>
        <taxon>Drosophila</taxon>
        <taxon>Sophophora</taxon>
    </lineage>
</organism>
<dbReference type="RefSeq" id="XP_070852129.1">
    <property type="nucleotide sequence ID" value="XM_070996028.1"/>
</dbReference>
<dbReference type="PANTHER" id="PTHR13299:SF0">
    <property type="entry name" value="PEROXISOMAL MEMBRANE PROTEIN PEX16"/>
    <property type="match status" value="1"/>
</dbReference>
<dbReference type="Proteomes" id="UP001652628">
    <property type="component" value="Chromosome 3"/>
</dbReference>
<evidence type="ECO:0000256" key="3">
    <source>
        <dbReference type="RuleBase" id="RU365003"/>
    </source>
</evidence>
<keyword evidence="3" id="KW-0576">Peroxisome</keyword>
<comment type="similarity">
    <text evidence="1 3">Belongs to the peroxin-16 family.</text>
</comment>
<evidence type="ECO:0000256" key="1">
    <source>
        <dbReference type="ARBA" id="ARBA00009505"/>
    </source>
</evidence>
<dbReference type="RefSeq" id="XP_070852128.1">
    <property type="nucleotide sequence ID" value="XM_070996027.1"/>
</dbReference>
<proteinExistence type="inferred from homology"/>
<sequence>MDTLKGMLKAYEAWVAKNPDVVGDFETTAKWVSYFIAGRISSSNVLSELVYTLFNMLVFYNDRNIKRARNARENFPDIMDTLKGMLKAYEAWVAKNPDVVGDFETTAKWARNDRENFPDIMDTLKGMLKAYEAWVAKNPDVVADFETTAKWVSYFIAGHISSSNVLRELVYTLSKLLVFCNDRIIKRALNARENSVIQLQSKL</sequence>